<dbReference type="RefSeq" id="WP_160780117.1">
    <property type="nucleotide sequence ID" value="NZ_BAAAZF010000001.1"/>
</dbReference>
<protein>
    <recommendedName>
        <fullName evidence="4">Fungal lipase-like domain-containing protein</fullName>
    </recommendedName>
</protein>
<dbReference type="PROSITE" id="PS51257">
    <property type="entry name" value="PROKAR_LIPOPROTEIN"/>
    <property type="match status" value="1"/>
</dbReference>
<evidence type="ECO:0000313" key="3">
    <source>
        <dbReference type="Proteomes" id="UP000446786"/>
    </source>
</evidence>
<name>A0A845AUR9_9SPHN</name>
<reference evidence="2 3" key="1">
    <citation type="submission" date="2019-12" db="EMBL/GenBank/DDBJ databases">
        <title>Genomic-based taxomic classification of the family Erythrobacteraceae.</title>
        <authorList>
            <person name="Xu L."/>
        </authorList>
    </citation>
    <scope>NUCLEOTIDE SEQUENCE [LARGE SCALE GENOMIC DNA]</scope>
    <source>
        <strain evidence="2 3">JCM 16677</strain>
    </source>
</reference>
<dbReference type="OrthoDB" id="7420899at2"/>
<gene>
    <name evidence="2" type="ORF">GRI94_13375</name>
</gene>
<evidence type="ECO:0000313" key="2">
    <source>
        <dbReference type="EMBL" id="MXP32815.1"/>
    </source>
</evidence>
<organism evidence="2 3">
    <name type="scientific">Parerythrobacter jejuensis</name>
    <dbReference type="NCBI Taxonomy" id="795812"/>
    <lineage>
        <taxon>Bacteria</taxon>
        <taxon>Pseudomonadati</taxon>
        <taxon>Pseudomonadota</taxon>
        <taxon>Alphaproteobacteria</taxon>
        <taxon>Sphingomonadales</taxon>
        <taxon>Erythrobacteraceae</taxon>
        <taxon>Parerythrobacter</taxon>
    </lineage>
</organism>
<accession>A0A845AUR9</accession>
<feature type="region of interest" description="Disordered" evidence="1">
    <location>
        <begin position="282"/>
        <end position="314"/>
    </location>
</feature>
<evidence type="ECO:0000256" key="1">
    <source>
        <dbReference type="SAM" id="MobiDB-lite"/>
    </source>
</evidence>
<evidence type="ECO:0008006" key="4">
    <source>
        <dbReference type="Google" id="ProtNLM"/>
    </source>
</evidence>
<keyword evidence="3" id="KW-1185">Reference proteome</keyword>
<proteinExistence type="predicted"/>
<dbReference type="EMBL" id="WTYE01000001">
    <property type="protein sequence ID" value="MXP32815.1"/>
    <property type="molecule type" value="Genomic_DNA"/>
</dbReference>
<dbReference type="Gene3D" id="3.40.50.1820">
    <property type="entry name" value="alpha/beta hydrolase"/>
    <property type="match status" value="1"/>
</dbReference>
<sequence length="314" mass="34749">MQRPILAMLAPLVLGGCITSFPDITQSRSPCRNDPGGWCDFTREAAADSYGYAMLSSNAYDDEDTYTELGVRFEEVGIIPVTDEEQDMRDGLDYALYDEFEVRKTPEGFARGPRIARILAFRGTEFSSPTDIIYGSLRENQIVAARAVYAAERDRFAADYPDLPIVLTGHSLGGALSTQISIENPGVRAYVFNVSPFYRGDSATNDKDRVAISERGEFLRVLRRYRSPPAAQMLVINCAPNRSAGEKHGIRPLGDCLTWIAAYRDAYAGSLLGPNDISKPPVECGPADKVHPGDNYWQKEPCIHQPRPPEDDES</sequence>
<dbReference type="SUPFAM" id="SSF53474">
    <property type="entry name" value="alpha/beta-Hydrolases"/>
    <property type="match status" value="1"/>
</dbReference>
<comment type="caution">
    <text evidence="2">The sequence shown here is derived from an EMBL/GenBank/DDBJ whole genome shotgun (WGS) entry which is preliminary data.</text>
</comment>
<dbReference type="AlphaFoldDB" id="A0A845AUR9"/>
<dbReference type="Proteomes" id="UP000446786">
    <property type="component" value="Unassembled WGS sequence"/>
</dbReference>
<dbReference type="InterPro" id="IPR029058">
    <property type="entry name" value="AB_hydrolase_fold"/>
</dbReference>